<gene>
    <name evidence="7" type="ORF">IM725_08875</name>
</gene>
<accession>A0ABR9SEF3</accession>
<feature type="transmembrane region" description="Helical" evidence="6">
    <location>
        <begin position="163"/>
        <end position="181"/>
    </location>
</feature>
<keyword evidence="5 6" id="KW-0472">Membrane</keyword>
<comment type="subcellular location">
    <subcellularLocation>
        <location evidence="1">Membrane</location>
        <topology evidence="1">Multi-pass membrane protein</topology>
    </subcellularLocation>
</comment>
<evidence type="ECO:0000313" key="7">
    <source>
        <dbReference type="EMBL" id="MBE7940681.1"/>
    </source>
</evidence>
<feature type="transmembrane region" description="Helical" evidence="6">
    <location>
        <begin position="221"/>
        <end position="238"/>
    </location>
</feature>
<comment type="similarity">
    <text evidence="2">Belongs to the autoinducer-2 exporter (AI-2E) (TC 2.A.86) family.</text>
</comment>
<dbReference type="InterPro" id="IPR002549">
    <property type="entry name" value="AI-2E-like"/>
</dbReference>
<evidence type="ECO:0000256" key="1">
    <source>
        <dbReference type="ARBA" id="ARBA00004141"/>
    </source>
</evidence>
<feature type="transmembrane region" description="Helical" evidence="6">
    <location>
        <begin position="20"/>
        <end position="52"/>
    </location>
</feature>
<keyword evidence="4 6" id="KW-1133">Transmembrane helix</keyword>
<organism evidence="7 8">
    <name type="scientific">Ramlibacter aquaticus</name>
    <dbReference type="NCBI Taxonomy" id="2780094"/>
    <lineage>
        <taxon>Bacteria</taxon>
        <taxon>Pseudomonadati</taxon>
        <taxon>Pseudomonadota</taxon>
        <taxon>Betaproteobacteria</taxon>
        <taxon>Burkholderiales</taxon>
        <taxon>Comamonadaceae</taxon>
        <taxon>Ramlibacter</taxon>
    </lineage>
</organism>
<name>A0ABR9SEF3_9BURK</name>
<evidence type="ECO:0000256" key="6">
    <source>
        <dbReference type="SAM" id="Phobius"/>
    </source>
</evidence>
<evidence type="ECO:0000256" key="2">
    <source>
        <dbReference type="ARBA" id="ARBA00009773"/>
    </source>
</evidence>
<evidence type="ECO:0000256" key="4">
    <source>
        <dbReference type="ARBA" id="ARBA00022989"/>
    </source>
</evidence>
<reference evidence="7 8" key="1">
    <citation type="submission" date="2020-10" db="EMBL/GenBank/DDBJ databases">
        <title>Draft genome of Ramlibacter aquaticus LMG 30558.</title>
        <authorList>
            <person name="Props R."/>
        </authorList>
    </citation>
    <scope>NUCLEOTIDE SEQUENCE [LARGE SCALE GENOMIC DNA]</scope>
    <source>
        <strain evidence="7 8">LMG 30558</strain>
    </source>
</reference>
<evidence type="ECO:0000256" key="3">
    <source>
        <dbReference type="ARBA" id="ARBA00022692"/>
    </source>
</evidence>
<dbReference type="PANTHER" id="PTHR21716">
    <property type="entry name" value="TRANSMEMBRANE PROTEIN"/>
    <property type="match status" value="1"/>
</dbReference>
<dbReference type="EMBL" id="JADDOJ010000028">
    <property type="protein sequence ID" value="MBE7940681.1"/>
    <property type="molecule type" value="Genomic_DNA"/>
</dbReference>
<dbReference type="PANTHER" id="PTHR21716:SF4">
    <property type="entry name" value="TRANSMEMBRANE PROTEIN 245"/>
    <property type="match status" value="1"/>
</dbReference>
<feature type="transmembrane region" description="Helical" evidence="6">
    <location>
        <begin position="244"/>
        <end position="266"/>
    </location>
</feature>
<proteinExistence type="inferred from homology"/>
<dbReference type="RefSeq" id="WP_193780218.1">
    <property type="nucleotide sequence ID" value="NZ_JADDOJ010000028.1"/>
</dbReference>
<dbReference type="Proteomes" id="UP000715965">
    <property type="component" value="Unassembled WGS sequence"/>
</dbReference>
<evidence type="ECO:0000256" key="5">
    <source>
        <dbReference type="ARBA" id="ARBA00023136"/>
    </source>
</evidence>
<feature type="transmembrane region" description="Helical" evidence="6">
    <location>
        <begin position="278"/>
        <end position="295"/>
    </location>
</feature>
<protein>
    <submittedName>
        <fullName evidence="7">AI-2E family transporter</fullName>
    </submittedName>
</protein>
<comment type="caution">
    <text evidence="7">The sequence shown here is derived from an EMBL/GenBank/DDBJ whole genome shotgun (WGS) entry which is preliminary data.</text>
</comment>
<keyword evidence="8" id="KW-1185">Reference proteome</keyword>
<keyword evidence="3 6" id="KW-0812">Transmembrane</keyword>
<dbReference type="Pfam" id="PF01594">
    <property type="entry name" value="AI-2E_transport"/>
    <property type="match status" value="1"/>
</dbReference>
<sequence length="362" mass="39014">MPAPRPAPPDRHDRPLLVLVLLATAFFGLVLWPLAGALSWAVFLAIVFAALQRRSVEVCRGRKGWAAFGTLVVILVSVILPTVLLTVAVSHEAANFYDRIKSGDVQPGAWLQHAIEASPSWFRQFLGQVGVDDVPGLQRKLLDTLGKSGEALTARAFSIGQNTLDFLINFFVMLYLLYFLLRDGPDLVGRVSAALPLQPLHTRRLLDQFAVVVRATVKGNVVMALAQGALGGLAFWVLGVPGPLLWAAAMALLSLLPAVGAAMVWIPVALWLWSKGEVWQALGLAVWGTLVIGMVDNLLRPLLVGKETRLPDWLVLVSTLGGLTAFGPNGFVLGPVIAAIFLSAWDIYGQARREPSAAQDTT</sequence>
<feature type="transmembrane region" description="Helical" evidence="6">
    <location>
        <begin position="64"/>
        <end position="89"/>
    </location>
</feature>
<feature type="transmembrane region" description="Helical" evidence="6">
    <location>
        <begin position="315"/>
        <end position="345"/>
    </location>
</feature>
<evidence type="ECO:0000313" key="8">
    <source>
        <dbReference type="Proteomes" id="UP000715965"/>
    </source>
</evidence>